<dbReference type="GO" id="GO:0005739">
    <property type="term" value="C:mitochondrion"/>
    <property type="evidence" value="ECO:0007669"/>
    <property type="project" value="TreeGrafter"/>
</dbReference>
<feature type="domain" description="Fe-containing alcohol dehydrogenase-like C-terminal" evidence="4">
    <location>
        <begin position="165"/>
        <end position="348"/>
    </location>
</feature>
<dbReference type="InterPro" id="IPR039697">
    <property type="entry name" value="Alcohol_dehydrogenase_Fe"/>
</dbReference>
<keyword evidence="2" id="KW-0520">NAD</keyword>
<dbReference type="InterPro" id="IPR034786">
    <property type="entry name" value="MAR"/>
</dbReference>
<dbReference type="KEGG" id="sapo:SAPIO_CDS9497"/>
<proteinExistence type="predicted"/>
<dbReference type="Gene3D" id="3.40.50.1970">
    <property type="match status" value="1"/>
</dbReference>
<dbReference type="Pfam" id="PF00465">
    <property type="entry name" value="Fe-ADH"/>
    <property type="match status" value="1"/>
</dbReference>
<keyword evidence="1 5" id="KW-0560">Oxidoreductase</keyword>
<dbReference type="EC" id="1.3.1.32" evidence="5"/>
<dbReference type="Proteomes" id="UP000028545">
    <property type="component" value="Unassembled WGS sequence"/>
</dbReference>
<dbReference type="HOGENOM" id="CLU_007207_0_1_1"/>
<dbReference type="GO" id="GO:0004022">
    <property type="term" value="F:alcohol dehydrogenase (NAD+) activity"/>
    <property type="evidence" value="ECO:0007669"/>
    <property type="project" value="TreeGrafter"/>
</dbReference>
<evidence type="ECO:0000313" key="6">
    <source>
        <dbReference type="Proteomes" id="UP000028545"/>
    </source>
</evidence>
<keyword evidence="6" id="KW-1185">Reference proteome</keyword>
<dbReference type="AlphaFoldDB" id="A0A084FWX4"/>
<accession>A0A084FWX4</accession>
<dbReference type="EMBL" id="JOWA01000143">
    <property type="protein sequence ID" value="KEZ39586.1"/>
    <property type="molecule type" value="Genomic_DNA"/>
</dbReference>
<evidence type="ECO:0000256" key="2">
    <source>
        <dbReference type="ARBA" id="ARBA00023027"/>
    </source>
</evidence>
<dbReference type="GO" id="GO:0018506">
    <property type="term" value="F:maleylacetate reductase activity"/>
    <property type="evidence" value="ECO:0007669"/>
    <property type="project" value="UniProtKB-EC"/>
</dbReference>
<organism evidence="5 6">
    <name type="scientific">Pseudallescheria apiosperma</name>
    <name type="common">Scedosporium apiospermum</name>
    <dbReference type="NCBI Taxonomy" id="563466"/>
    <lineage>
        <taxon>Eukaryota</taxon>
        <taxon>Fungi</taxon>
        <taxon>Dikarya</taxon>
        <taxon>Ascomycota</taxon>
        <taxon>Pezizomycotina</taxon>
        <taxon>Sordariomycetes</taxon>
        <taxon>Hypocreomycetidae</taxon>
        <taxon>Microascales</taxon>
        <taxon>Microascaceae</taxon>
        <taxon>Scedosporium</taxon>
    </lineage>
</organism>
<dbReference type="PANTHER" id="PTHR11496">
    <property type="entry name" value="ALCOHOL DEHYDROGENASE"/>
    <property type="match status" value="1"/>
</dbReference>
<dbReference type="PANTHER" id="PTHR11496:SF105">
    <property type="entry name" value="REDUCTASE, PUTATIVE (AFU_ORTHOLOGUE AFUA_6G07090)-RELATED"/>
    <property type="match status" value="1"/>
</dbReference>
<dbReference type="InterPro" id="IPR001670">
    <property type="entry name" value="ADH_Fe/GldA"/>
</dbReference>
<dbReference type="CDD" id="cd08177">
    <property type="entry name" value="MAR"/>
    <property type="match status" value="1"/>
</dbReference>
<dbReference type="OrthoDB" id="3360544at2759"/>
<evidence type="ECO:0000259" key="4">
    <source>
        <dbReference type="Pfam" id="PF25137"/>
    </source>
</evidence>
<name>A0A084FWX4_PSEDA</name>
<dbReference type="Gene3D" id="1.20.1090.10">
    <property type="entry name" value="Dehydroquinate synthase-like - alpha domain"/>
    <property type="match status" value="1"/>
</dbReference>
<sequence>MRSFVYNASPARVIFGQGSVKKLPEELARQNLKALIVLSTPQQASLAESLELSLNGKVAGVFTEAAMHTPTSVTEKALAYAQAINADSIISVGGGSTIGLGKAIGIRTNLPHICIPTTYAGSEMTPILGETADGQKRTRSDPKILPGTVIYDVDLTLTLPADMSVTSGLNSIAHAVEALYAQNANPIISLLAKEGIKALVGSLPIIIDDPSNLAARSAAQYGSWLCGLCLGSVGMSIHHKLCHTLGGSFNMPHAETHTIILPHALAYNAPKIPEVMEELAAIFPGSEGDAIRGLNMLLTRLKVRRALKDFGLKQDDVEKAAELAVANSYWNPREIEKDLIEELIQRAYEGSEAKADL</sequence>
<evidence type="ECO:0000259" key="3">
    <source>
        <dbReference type="Pfam" id="PF00465"/>
    </source>
</evidence>
<dbReference type="GeneID" id="27728569"/>
<gene>
    <name evidence="5" type="ORF">SAPIO_CDS9497</name>
</gene>
<dbReference type="GO" id="GO:0046872">
    <property type="term" value="F:metal ion binding"/>
    <property type="evidence" value="ECO:0007669"/>
    <property type="project" value="InterPro"/>
</dbReference>
<protein>
    <submittedName>
        <fullName evidence="5">Maleylacetate reductase</fullName>
        <ecNumber evidence="5">1.3.1.32</ecNumber>
    </submittedName>
</protein>
<reference evidence="5 6" key="1">
    <citation type="journal article" date="2014" name="Genome Announc.">
        <title>Draft genome sequence of the pathogenic fungus Scedosporium apiospermum.</title>
        <authorList>
            <person name="Vandeputte P."/>
            <person name="Ghamrawi S."/>
            <person name="Rechenmann M."/>
            <person name="Iltis A."/>
            <person name="Giraud S."/>
            <person name="Fleury M."/>
            <person name="Thornton C."/>
            <person name="Delhaes L."/>
            <person name="Meyer W."/>
            <person name="Papon N."/>
            <person name="Bouchara J.P."/>
        </authorList>
    </citation>
    <scope>NUCLEOTIDE SEQUENCE [LARGE SCALE GENOMIC DNA]</scope>
    <source>
        <strain evidence="5 6">IHEM 14462</strain>
    </source>
</reference>
<evidence type="ECO:0000313" key="5">
    <source>
        <dbReference type="EMBL" id="KEZ39586.1"/>
    </source>
</evidence>
<comment type="caution">
    <text evidence="5">The sequence shown here is derived from an EMBL/GenBank/DDBJ whole genome shotgun (WGS) entry which is preliminary data.</text>
</comment>
<evidence type="ECO:0000256" key="1">
    <source>
        <dbReference type="ARBA" id="ARBA00023002"/>
    </source>
</evidence>
<dbReference type="OMA" id="HAMSHQV"/>
<feature type="domain" description="Alcohol dehydrogenase iron-type/glycerol dehydrogenase GldA" evidence="3">
    <location>
        <begin position="10"/>
        <end position="152"/>
    </location>
</feature>
<dbReference type="SUPFAM" id="SSF56796">
    <property type="entry name" value="Dehydroquinate synthase-like"/>
    <property type="match status" value="1"/>
</dbReference>
<dbReference type="Pfam" id="PF25137">
    <property type="entry name" value="ADH_Fe_C"/>
    <property type="match status" value="1"/>
</dbReference>
<dbReference type="InterPro" id="IPR056798">
    <property type="entry name" value="ADH_Fe_C"/>
</dbReference>
<dbReference type="VEuPathDB" id="FungiDB:SAPIO_CDS9497"/>
<dbReference type="RefSeq" id="XP_016639385.1">
    <property type="nucleotide sequence ID" value="XM_016790875.1"/>
</dbReference>